<dbReference type="GO" id="GO:0003729">
    <property type="term" value="F:mRNA binding"/>
    <property type="evidence" value="ECO:0007669"/>
    <property type="project" value="TreeGrafter"/>
</dbReference>
<dbReference type="SMART" id="SM00360">
    <property type="entry name" value="RRM"/>
    <property type="match status" value="2"/>
</dbReference>
<gene>
    <name evidence="6" type="ORF">Rhopal_006846-T1</name>
</gene>
<dbReference type="FunFam" id="3.30.70.330:FF:000025">
    <property type="entry name" value="RNA-binding protein Musashi homolog 2 isoform X1"/>
    <property type="match status" value="1"/>
</dbReference>
<feature type="compositionally biased region" description="Low complexity" evidence="4">
    <location>
        <begin position="21"/>
        <end position="53"/>
    </location>
</feature>
<dbReference type="PANTHER" id="PTHR48032:SF6">
    <property type="entry name" value="RNA-BINDING (RRM_RBD_RNP MOTIFS) FAMILY PROTEIN"/>
    <property type="match status" value="1"/>
</dbReference>
<accession>A0AAV5GZ60</accession>
<dbReference type="Gene3D" id="3.30.70.330">
    <property type="match status" value="2"/>
</dbReference>
<dbReference type="Pfam" id="PF00076">
    <property type="entry name" value="RRM_1"/>
    <property type="match status" value="2"/>
</dbReference>
<dbReference type="GO" id="GO:0006417">
    <property type="term" value="P:regulation of translation"/>
    <property type="evidence" value="ECO:0007669"/>
    <property type="project" value="TreeGrafter"/>
</dbReference>
<keyword evidence="2 3" id="KW-0694">RNA-binding</keyword>
<feature type="region of interest" description="Disordered" evidence="4">
    <location>
        <begin position="13"/>
        <end position="66"/>
    </location>
</feature>
<sequence>MADEYDDLYGDLYPGEAEYGSAATSAAPAPAASMQQPASTASTAAQSTSAIPSYSDAPPASTGSAGLPAPPLAAAAAAVNNPPPLHFAPNYAAQRTSEGRTAGVRPADMPEEGKMFIGGLNWDTTDDSLKMYFEQFGRITNCTIMRDSETGRSRGFGFLTFEDPASVNAVMAREHHLDGKTIDPKRAIPRSDTAKTDKLFVRALPQTCTQESFRSYWRQFGPITDATLMMDKETGRHRGFGFVNYETREAVEKVLQSGPHYMDGQMLEVKRAQAKGEPRRDFNQNTNQPYMPQPNMSGGMGMNAGAGGVGGGMGMGGGAGAGNMGMGMGGGMNAGGMGGAASPFDPAAMSKFFASMGWGAWNPLMMGQQQMPGFGGAGAFNPMMGGMGGFGMGGMGGMGNMGMGGMGMGGSPMGAMSGGDNAGAADGSSSGAGQGDASSLSSFTGPMAGGATSMRGGRGGAMGGAGAMRGGRGGGRAGFNPPTGPASMRHDEGGAGPQRNRGSGAGFHGSSRAV</sequence>
<feature type="region of interest" description="Disordered" evidence="4">
    <location>
        <begin position="87"/>
        <end position="110"/>
    </location>
</feature>
<dbReference type="SUPFAM" id="SSF54928">
    <property type="entry name" value="RNA-binding domain, RBD"/>
    <property type="match status" value="2"/>
</dbReference>
<keyword evidence="1" id="KW-0677">Repeat</keyword>
<dbReference type="InterPro" id="IPR012677">
    <property type="entry name" value="Nucleotide-bd_a/b_plait_sf"/>
</dbReference>
<evidence type="ECO:0000256" key="1">
    <source>
        <dbReference type="ARBA" id="ARBA00022737"/>
    </source>
</evidence>
<feature type="domain" description="RRM" evidence="5">
    <location>
        <begin position="113"/>
        <end position="188"/>
    </location>
</feature>
<evidence type="ECO:0000256" key="3">
    <source>
        <dbReference type="PROSITE-ProRule" id="PRU00176"/>
    </source>
</evidence>
<evidence type="ECO:0000313" key="7">
    <source>
        <dbReference type="Proteomes" id="UP001342314"/>
    </source>
</evidence>
<dbReference type="Proteomes" id="UP001342314">
    <property type="component" value="Unassembled WGS sequence"/>
</dbReference>
<dbReference type="PROSITE" id="PS50102">
    <property type="entry name" value="RRM"/>
    <property type="match status" value="2"/>
</dbReference>
<dbReference type="CDD" id="cd12577">
    <property type="entry name" value="RRM1_Hrp1p"/>
    <property type="match status" value="1"/>
</dbReference>
<feature type="domain" description="RRM" evidence="5">
    <location>
        <begin position="197"/>
        <end position="274"/>
    </location>
</feature>
<evidence type="ECO:0000313" key="6">
    <source>
        <dbReference type="EMBL" id="GJN93788.1"/>
    </source>
</evidence>
<dbReference type="InterPro" id="IPR000504">
    <property type="entry name" value="RRM_dom"/>
</dbReference>
<evidence type="ECO:0000256" key="2">
    <source>
        <dbReference type="ARBA" id="ARBA00022884"/>
    </source>
</evidence>
<proteinExistence type="predicted"/>
<dbReference type="AlphaFoldDB" id="A0AAV5GZ60"/>
<dbReference type="EMBL" id="BQKY01000015">
    <property type="protein sequence ID" value="GJN93788.1"/>
    <property type="molecule type" value="Genomic_DNA"/>
</dbReference>
<dbReference type="InterPro" id="IPR034156">
    <property type="entry name" value="Hrp1_RRM1"/>
</dbReference>
<keyword evidence="7" id="KW-1185">Reference proteome</keyword>
<dbReference type="PANTHER" id="PTHR48032">
    <property type="entry name" value="RNA-BINDING PROTEIN MUSASHI HOMOLOG RBP6"/>
    <property type="match status" value="1"/>
</dbReference>
<evidence type="ECO:0000259" key="5">
    <source>
        <dbReference type="PROSITE" id="PS50102"/>
    </source>
</evidence>
<protein>
    <recommendedName>
        <fullName evidence="5">RRM domain-containing protein</fullName>
    </recommendedName>
</protein>
<name>A0AAV5GZ60_9BASI</name>
<comment type="caution">
    <text evidence="6">The sequence shown here is derived from an EMBL/GenBank/DDBJ whole genome shotgun (WGS) entry which is preliminary data.</text>
</comment>
<reference evidence="6 7" key="1">
    <citation type="submission" date="2021-12" db="EMBL/GenBank/DDBJ databases">
        <title>High titer production of polyol ester of fatty acids by Rhodotorula paludigena BS15 towards product separation-free biomass refinery.</title>
        <authorList>
            <person name="Mano J."/>
            <person name="Ono H."/>
            <person name="Tanaka T."/>
            <person name="Naito K."/>
            <person name="Sushida H."/>
            <person name="Ike M."/>
            <person name="Tokuyasu K."/>
            <person name="Kitaoka M."/>
        </authorList>
    </citation>
    <scope>NUCLEOTIDE SEQUENCE [LARGE SCALE GENOMIC DNA]</scope>
    <source>
        <strain evidence="6 7">BS15</strain>
    </source>
</reference>
<feature type="compositionally biased region" description="Gly residues" evidence="4">
    <location>
        <begin position="456"/>
        <end position="477"/>
    </location>
</feature>
<organism evidence="6 7">
    <name type="scientific">Rhodotorula paludigena</name>
    <dbReference type="NCBI Taxonomy" id="86838"/>
    <lineage>
        <taxon>Eukaryota</taxon>
        <taxon>Fungi</taxon>
        <taxon>Dikarya</taxon>
        <taxon>Basidiomycota</taxon>
        <taxon>Pucciniomycotina</taxon>
        <taxon>Microbotryomycetes</taxon>
        <taxon>Sporidiobolales</taxon>
        <taxon>Sporidiobolaceae</taxon>
        <taxon>Rhodotorula</taxon>
    </lineage>
</organism>
<evidence type="ECO:0000256" key="4">
    <source>
        <dbReference type="SAM" id="MobiDB-lite"/>
    </source>
</evidence>
<feature type="compositionally biased region" description="Low complexity" evidence="4">
    <location>
        <begin position="422"/>
        <end position="442"/>
    </location>
</feature>
<dbReference type="InterPro" id="IPR035979">
    <property type="entry name" value="RBD_domain_sf"/>
</dbReference>
<feature type="region of interest" description="Disordered" evidence="4">
    <location>
        <begin position="418"/>
        <end position="514"/>
    </location>
</feature>